<dbReference type="AlphaFoldDB" id="A0A8J6NIL8"/>
<accession>A0A8J6NIL8</accession>
<proteinExistence type="predicted"/>
<evidence type="ECO:0000313" key="2">
    <source>
        <dbReference type="Proteomes" id="UP000614469"/>
    </source>
</evidence>
<sequence length="338" mass="38492">MRITRELLIRLAKENTQERAYNDKSILAAYLSGSVLQDDPLLGGTTDIDLVFVHDRTPEHPREIKALSPDIHLDILHRDQKDYDPPRELRNNPWLGHELYDPMLLYETKHFFEFAQASLRGGFDEPKNILKRSYKLLNHARKIWLDLQLKTSDPGPKEIINYLDALQHAANAIAELNGPPLAERRLLLDFPARAEAIERPEFSTGLLGLLGGTEITPAILAELLPAWNNSFTFAAKTADIDSRIHLARLAYYEKAIEAILSGENPLAALWPFLQTWTLSASALVENQFPAWQRICELLKIGGEHFESRLEGLDQYLDNIEEMLEKMLQAHGFELSEII</sequence>
<comment type="caution">
    <text evidence="1">The sequence shown here is derived from an EMBL/GenBank/DDBJ whole genome shotgun (WGS) entry which is preliminary data.</text>
</comment>
<gene>
    <name evidence="1" type="ORF">H8E29_03420</name>
</gene>
<reference evidence="1 2" key="1">
    <citation type="submission" date="2020-08" db="EMBL/GenBank/DDBJ databases">
        <title>Bridging the membrane lipid divide: bacteria of the FCB group superphylum have the potential to synthesize archaeal ether lipids.</title>
        <authorList>
            <person name="Villanueva L."/>
            <person name="Von Meijenfeldt F.A.B."/>
            <person name="Westbye A.B."/>
            <person name="Yadav S."/>
            <person name="Hopmans E.C."/>
            <person name="Dutilh B.E."/>
            <person name="Sinninghe Damste J.S."/>
        </authorList>
    </citation>
    <scope>NUCLEOTIDE SEQUENCE [LARGE SCALE GENOMIC DNA]</scope>
    <source>
        <strain evidence="1">NIOZ-UU36</strain>
    </source>
</reference>
<evidence type="ECO:0000313" key="1">
    <source>
        <dbReference type="EMBL" id="MBC8334292.1"/>
    </source>
</evidence>
<dbReference type="EMBL" id="JACNJN010000057">
    <property type="protein sequence ID" value="MBC8334292.1"/>
    <property type="molecule type" value="Genomic_DNA"/>
</dbReference>
<dbReference type="Proteomes" id="UP000614469">
    <property type="component" value="Unassembled WGS sequence"/>
</dbReference>
<organism evidence="1 2">
    <name type="scientific">Candidatus Desulfolinea nitratireducens</name>
    <dbReference type="NCBI Taxonomy" id="2841698"/>
    <lineage>
        <taxon>Bacteria</taxon>
        <taxon>Bacillati</taxon>
        <taxon>Chloroflexota</taxon>
        <taxon>Anaerolineae</taxon>
        <taxon>Anaerolineales</taxon>
        <taxon>Anaerolineales incertae sedis</taxon>
        <taxon>Candidatus Desulfolinea</taxon>
    </lineage>
</organism>
<protein>
    <submittedName>
        <fullName evidence="1">Uncharacterized protein</fullName>
    </submittedName>
</protein>
<name>A0A8J6NIL8_9CHLR</name>